<proteinExistence type="predicted"/>
<dbReference type="SUPFAM" id="SSF50249">
    <property type="entry name" value="Nucleic acid-binding proteins"/>
    <property type="match status" value="1"/>
</dbReference>
<evidence type="ECO:0000313" key="3">
    <source>
        <dbReference type="EMBL" id="KAH0617665.1"/>
    </source>
</evidence>
<organism evidence="3 4">
    <name type="scientific">Phrynosoma platyrhinos</name>
    <name type="common">Desert horned lizard</name>
    <dbReference type="NCBI Taxonomy" id="52577"/>
    <lineage>
        <taxon>Eukaryota</taxon>
        <taxon>Metazoa</taxon>
        <taxon>Chordata</taxon>
        <taxon>Craniata</taxon>
        <taxon>Vertebrata</taxon>
        <taxon>Euteleostomi</taxon>
        <taxon>Lepidosauria</taxon>
        <taxon>Squamata</taxon>
        <taxon>Bifurcata</taxon>
        <taxon>Unidentata</taxon>
        <taxon>Episquamata</taxon>
        <taxon>Toxicofera</taxon>
        <taxon>Iguania</taxon>
        <taxon>Phrynosomatidae</taxon>
        <taxon>Phrynosomatinae</taxon>
        <taxon>Phrynosoma</taxon>
    </lineage>
</organism>
<dbReference type="Gene3D" id="3.40.50.300">
    <property type="entry name" value="P-loop containing nucleotide triphosphate hydrolases"/>
    <property type="match status" value="1"/>
</dbReference>
<dbReference type="Proteomes" id="UP000826234">
    <property type="component" value="Unassembled WGS sequence"/>
</dbReference>
<accession>A0ABQ7SJY0</accession>
<dbReference type="Pfam" id="PF26063">
    <property type="entry name" value="MCMDC2_N"/>
    <property type="match status" value="1"/>
</dbReference>
<feature type="domain" description="MCMDC2 N-terminal" evidence="2">
    <location>
        <begin position="8"/>
        <end position="108"/>
    </location>
</feature>
<evidence type="ECO:0000259" key="2">
    <source>
        <dbReference type="Pfam" id="PF26063"/>
    </source>
</evidence>
<comment type="caution">
    <text evidence="3">The sequence shown here is derived from an EMBL/GenBank/DDBJ whole genome shotgun (WGS) entry which is preliminary data.</text>
</comment>
<feature type="domain" description="MCM AAA-lid" evidence="1">
    <location>
        <begin position="547"/>
        <end position="627"/>
    </location>
</feature>
<keyword evidence="4" id="KW-1185">Reference proteome</keyword>
<sequence>MRPDLLKMKEIALIYLDRSGGLQKFVDDCKLYNGDSKQSCAVFRFLILVNPADIIELDAVLGNYVLHEPVKATKIFQSVCFTAVKTLSLVQQLQTEAQMNIVLKLTHLPSLPSYVLSLCKFPFDYTTQRFYIVEGIVVAMTTVTKYTQGARFVCSDEACQFSEGFQYVRVHIPGATESATLRNDFVCSLCTSPLREDMKYRVLGDKQVVELIDNKAISAFQGFSTNKIHLRFQSFTVFLRDELSNKMKIGNRYKVIGIPVCMQNSLQETLCLEANSVHCPNITGPYCISEKFKYLLSLTSKSYWKFTAVLANSFASQVLPPGIYNNLKLAILLSLVQTTDRDDTTGYVDLLVMTNDSLILERVMNYSLCLVPRGIRHIPSSDVFPTVSKDKHGTGTASIQANSALLAKGGICFIGELSSHKKDKLEQLQSVLENRATTIYIPGKKYGEDTDQQVTLPIHTSFWSFIDMDFSSSKKHVQKDNLLIGQMDLNSVSANLIDAFGLLIHCSETPLCNPILPVSNLIFKKAIQPEEADDVMQQQFTTQDYEEFLAFSRNLHVEFCPEAESMIHGYYLASRRVRTHSMIGSNLSAAALKILIALSEAHAKLSLRTKVLEEDVLIAVLLFESSLTLKQGEKGGIIKKKHLVSHALENILGDWADQAHSDGVSGASVFCVAPNAVFPFEFNSEDSLNQRDAYLKQCHLQLIQFIATYGPATHVLSNED</sequence>
<dbReference type="InterPro" id="IPR058769">
    <property type="entry name" value="MCMDC2_N"/>
</dbReference>
<protein>
    <recommendedName>
        <fullName evidence="5">MCM domain-containing protein 2</fullName>
    </recommendedName>
</protein>
<reference evidence="3 4" key="1">
    <citation type="journal article" date="2022" name="Gigascience">
        <title>A chromosome-level genome assembly and annotation of the desert horned lizard, Phrynosoma platyrhinos, provides insight into chromosomal rearrangements among reptiles.</title>
        <authorList>
            <person name="Koochekian N."/>
            <person name="Ascanio A."/>
            <person name="Farleigh K."/>
            <person name="Card D.C."/>
            <person name="Schield D.R."/>
            <person name="Castoe T.A."/>
            <person name="Jezkova T."/>
        </authorList>
    </citation>
    <scope>NUCLEOTIDE SEQUENCE [LARGE SCALE GENOMIC DNA]</scope>
    <source>
        <strain evidence="3">NK-2021</strain>
    </source>
</reference>
<dbReference type="PANTHER" id="PTHR11630:SF75">
    <property type="entry name" value="MINICHROMOSOME MAINTENANCE DOMAIN-CONTAINING PROTEIN 2"/>
    <property type="match status" value="1"/>
</dbReference>
<gene>
    <name evidence="3" type="ORF">JD844_016127</name>
</gene>
<dbReference type="InterPro" id="IPR027417">
    <property type="entry name" value="P-loop_NTPase"/>
</dbReference>
<dbReference type="EMBL" id="JAIPUX010005289">
    <property type="protein sequence ID" value="KAH0617665.1"/>
    <property type="molecule type" value="Genomic_DNA"/>
</dbReference>
<dbReference type="InterPro" id="IPR041562">
    <property type="entry name" value="MCM_lid"/>
</dbReference>
<dbReference type="InterPro" id="IPR031327">
    <property type="entry name" value="MCM"/>
</dbReference>
<dbReference type="InterPro" id="IPR012340">
    <property type="entry name" value="NA-bd_OB-fold"/>
</dbReference>
<dbReference type="PANTHER" id="PTHR11630">
    <property type="entry name" value="DNA REPLICATION LICENSING FACTOR MCM FAMILY MEMBER"/>
    <property type="match status" value="1"/>
</dbReference>
<dbReference type="Pfam" id="PF17855">
    <property type="entry name" value="MCM_lid"/>
    <property type="match status" value="1"/>
</dbReference>
<dbReference type="SMART" id="SM00350">
    <property type="entry name" value="MCM"/>
    <property type="match status" value="1"/>
</dbReference>
<evidence type="ECO:0000313" key="4">
    <source>
        <dbReference type="Proteomes" id="UP000826234"/>
    </source>
</evidence>
<evidence type="ECO:0000259" key="1">
    <source>
        <dbReference type="Pfam" id="PF17855"/>
    </source>
</evidence>
<evidence type="ECO:0008006" key="5">
    <source>
        <dbReference type="Google" id="ProtNLM"/>
    </source>
</evidence>
<name>A0ABQ7SJY0_PHRPL</name>